<feature type="chain" id="PRO_5003036045" evidence="1">
    <location>
        <begin position="29"/>
        <end position="120"/>
    </location>
</feature>
<organism evidence="2 3">
    <name type="scientific">Pirellula staleyi (strain ATCC 27377 / DSM 6068 / ICPB 4128)</name>
    <name type="common">Pirella staleyi</name>
    <dbReference type="NCBI Taxonomy" id="530564"/>
    <lineage>
        <taxon>Bacteria</taxon>
        <taxon>Pseudomonadati</taxon>
        <taxon>Planctomycetota</taxon>
        <taxon>Planctomycetia</taxon>
        <taxon>Pirellulales</taxon>
        <taxon>Pirellulaceae</taxon>
        <taxon>Pirellula</taxon>
    </lineage>
</organism>
<keyword evidence="3" id="KW-1185">Reference proteome</keyword>
<gene>
    <name evidence="2" type="ordered locus">Psta_4199</name>
</gene>
<dbReference type="KEGG" id="psl:Psta_4199"/>
<reference evidence="2 3" key="1">
    <citation type="journal article" date="2009" name="Stand. Genomic Sci.">
        <title>Complete genome sequence of Pirellula staleyi type strain (ATCC 27377).</title>
        <authorList>
            <person name="Clum A."/>
            <person name="Tindall B.J."/>
            <person name="Sikorski J."/>
            <person name="Ivanova N."/>
            <person name="Mavrommatis K."/>
            <person name="Lucas S."/>
            <person name="Glavina del Rio T."/>
            <person name="Nolan M."/>
            <person name="Chen F."/>
            <person name="Tice H."/>
            <person name="Pitluck S."/>
            <person name="Cheng J.F."/>
            <person name="Chertkov O."/>
            <person name="Brettin T."/>
            <person name="Han C."/>
            <person name="Detter J.C."/>
            <person name="Kuske C."/>
            <person name="Bruce D."/>
            <person name="Goodwin L."/>
            <person name="Ovchinikova G."/>
            <person name="Pati A."/>
            <person name="Mikhailova N."/>
            <person name="Chen A."/>
            <person name="Palaniappan K."/>
            <person name="Land M."/>
            <person name="Hauser L."/>
            <person name="Chang Y.J."/>
            <person name="Jeffries C.D."/>
            <person name="Chain P."/>
            <person name="Rohde M."/>
            <person name="Goker M."/>
            <person name="Bristow J."/>
            <person name="Eisen J.A."/>
            <person name="Markowitz V."/>
            <person name="Hugenholtz P."/>
            <person name="Kyrpides N.C."/>
            <person name="Klenk H.P."/>
            <person name="Lapidus A."/>
        </authorList>
    </citation>
    <scope>NUCLEOTIDE SEQUENCE [LARGE SCALE GENOMIC DNA]</scope>
    <source>
        <strain evidence="3">ATCC 27377 / DSM 6068 / ICPB 4128</strain>
    </source>
</reference>
<dbReference type="Proteomes" id="UP000001887">
    <property type="component" value="Chromosome"/>
</dbReference>
<dbReference type="HOGENOM" id="CLU_2141014_0_0_0"/>
<sequence precursor="true">MRQAAFGIGAGLLLAAVMAVCGLSQAMAQKPAVSQSAGGLHDRALGDANMIALSCDTADGRQQITLVDPRQRVIAVYHVDKTSGAVTLRSIRNVQWDLLMEDYNSGAPTPRDIRALAAPR</sequence>
<dbReference type="AlphaFoldDB" id="D2R3Z8"/>
<evidence type="ECO:0000313" key="3">
    <source>
        <dbReference type="Proteomes" id="UP000001887"/>
    </source>
</evidence>
<dbReference type="OrthoDB" id="275608at2"/>
<keyword evidence="1" id="KW-0732">Signal</keyword>
<proteinExistence type="predicted"/>
<evidence type="ECO:0000256" key="1">
    <source>
        <dbReference type="SAM" id="SignalP"/>
    </source>
</evidence>
<name>D2R3Z8_PIRSD</name>
<accession>D2R3Z8</accession>
<dbReference type="EMBL" id="CP001848">
    <property type="protein sequence ID" value="ADB18847.1"/>
    <property type="molecule type" value="Genomic_DNA"/>
</dbReference>
<evidence type="ECO:0000313" key="2">
    <source>
        <dbReference type="EMBL" id="ADB18847.1"/>
    </source>
</evidence>
<feature type="signal peptide" evidence="1">
    <location>
        <begin position="1"/>
        <end position="28"/>
    </location>
</feature>
<protein>
    <submittedName>
        <fullName evidence="2">Uncharacterized protein</fullName>
    </submittedName>
</protein>
<dbReference type="eggNOG" id="ENOG502ZT4Y">
    <property type="taxonomic scope" value="Bacteria"/>
</dbReference>